<organism evidence="2 3">
    <name type="scientific">Lepraria neglecta</name>
    <dbReference type="NCBI Taxonomy" id="209136"/>
    <lineage>
        <taxon>Eukaryota</taxon>
        <taxon>Fungi</taxon>
        <taxon>Dikarya</taxon>
        <taxon>Ascomycota</taxon>
        <taxon>Pezizomycotina</taxon>
        <taxon>Lecanoromycetes</taxon>
        <taxon>OSLEUM clade</taxon>
        <taxon>Lecanoromycetidae</taxon>
        <taxon>Lecanorales</taxon>
        <taxon>Lecanorineae</taxon>
        <taxon>Stereocaulaceae</taxon>
        <taxon>Lepraria</taxon>
    </lineage>
</organism>
<sequence length="74" mass="8181">MTGTSFIALSKMQKMADSAQEWEMAKGPDDYVENGADEETTETGQDWDSEESWNGWDSYTSDDSGNEMADSGPE</sequence>
<reference evidence="2" key="1">
    <citation type="submission" date="2022-11" db="EMBL/GenBank/DDBJ databases">
        <title>Chromosomal genome sequence assembly and mating type (MAT) locus characterization of the leprose asexual lichenized fungus Lepraria neglecta (Nyl.) Erichsen.</title>
        <authorList>
            <person name="Allen J.L."/>
            <person name="Pfeffer B."/>
        </authorList>
    </citation>
    <scope>NUCLEOTIDE SEQUENCE</scope>
    <source>
        <strain evidence="2">Allen 5258</strain>
    </source>
</reference>
<gene>
    <name evidence="2" type="ORF">OEA41_006148</name>
</gene>
<protein>
    <submittedName>
        <fullName evidence="2">Uncharacterized protein</fullName>
    </submittedName>
</protein>
<feature type="region of interest" description="Disordered" evidence="1">
    <location>
        <begin position="18"/>
        <end position="74"/>
    </location>
</feature>
<evidence type="ECO:0000313" key="2">
    <source>
        <dbReference type="EMBL" id="KAK3172823.1"/>
    </source>
</evidence>
<accession>A0AAD9ZB19</accession>
<evidence type="ECO:0000313" key="3">
    <source>
        <dbReference type="Proteomes" id="UP001276659"/>
    </source>
</evidence>
<proteinExistence type="predicted"/>
<dbReference type="EMBL" id="JASNWA010000007">
    <property type="protein sequence ID" value="KAK3172823.1"/>
    <property type="molecule type" value="Genomic_DNA"/>
</dbReference>
<dbReference type="AlphaFoldDB" id="A0AAD9ZB19"/>
<name>A0AAD9ZB19_9LECA</name>
<evidence type="ECO:0000256" key="1">
    <source>
        <dbReference type="SAM" id="MobiDB-lite"/>
    </source>
</evidence>
<comment type="caution">
    <text evidence="2">The sequence shown here is derived from an EMBL/GenBank/DDBJ whole genome shotgun (WGS) entry which is preliminary data.</text>
</comment>
<feature type="compositionally biased region" description="Acidic residues" evidence="1">
    <location>
        <begin position="30"/>
        <end position="51"/>
    </location>
</feature>
<keyword evidence="3" id="KW-1185">Reference proteome</keyword>
<dbReference type="Proteomes" id="UP001276659">
    <property type="component" value="Unassembled WGS sequence"/>
</dbReference>